<sequence>MPEQPQPQPLLHSSIVAMISLASGIASNHPAMGQCQLARLRKTGVAEHQIAAVIEIARHIRNEAAEKLDFAFNEESNINVKDKEAENSSVTTSNNTQEANSEVCDCTPTPSGLSCC</sequence>
<organism evidence="2">
    <name type="scientific">hydrothermal vent metagenome</name>
    <dbReference type="NCBI Taxonomy" id="652676"/>
    <lineage>
        <taxon>unclassified sequences</taxon>
        <taxon>metagenomes</taxon>
        <taxon>ecological metagenomes</taxon>
    </lineage>
</organism>
<proteinExistence type="predicted"/>
<protein>
    <submittedName>
        <fullName evidence="2">Uncharacterized protein</fullName>
    </submittedName>
</protein>
<accession>A0A3B0YFH2</accession>
<name>A0A3B0YFH2_9ZZZZ</name>
<feature type="region of interest" description="Disordered" evidence="1">
    <location>
        <begin position="82"/>
        <end position="116"/>
    </location>
</feature>
<evidence type="ECO:0000313" key="2">
    <source>
        <dbReference type="EMBL" id="VAW67534.1"/>
    </source>
</evidence>
<dbReference type="EMBL" id="UOFJ01000277">
    <property type="protein sequence ID" value="VAW67534.1"/>
    <property type="molecule type" value="Genomic_DNA"/>
</dbReference>
<feature type="compositionally biased region" description="Polar residues" evidence="1">
    <location>
        <begin position="87"/>
        <end position="100"/>
    </location>
</feature>
<dbReference type="AlphaFoldDB" id="A0A3B0YFH2"/>
<evidence type="ECO:0000256" key="1">
    <source>
        <dbReference type="SAM" id="MobiDB-lite"/>
    </source>
</evidence>
<reference evidence="2" key="1">
    <citation type="submission" date="2018-06" db="EMBL/GenBank/DDBJ databases">
        <authorList>
            <person name="Zhirakovskaya E."/>
        </authorList>
    </citation>
    <scope>NUCLEOTIDE SEQUENCE</scope>
</reference>
<gene>
    <name evidence="2" type="ORF">MNBD_GAMMA10-723</name>
</gene>